<keyword evidence="4" id="KW-1185">Reference proteome</keyword>
<dbReference type="AlphaFoldDB" id="I4YFA8"/>
<dbReference type="SMART" id="SM00271">
    <property type="entry name" value="DnaJ"/>
    <property type="match status" value="1"/>
</dbReference>
<dbReference type="STRING" id="671144.I4YFA8"/>
<dbReference type="PRINTS" id="PR00625">
    <property type="entry name" value="JDOMAIN"/>
</dbReference>
<organism evidence="3 4">
    <name type="scientific">Wallemia mellicola (strain ATCC MYA-4683 / CBS 633.66)</name>
    <name type="common">Wallemia sebi (CBS 633.66)</name>
    <dbReference type="NCBI Taxonomy" id="671144"/>
    <lineage>
        <taxon>Eukaryota</taxon>
        <taxon>Fungi</taxon>
        <taxon>Dikarya</taxon>
        <taxon>Basidiomycota</taxon>
        <taxon>Wallemiomycotina</taxon>
        <taxon>Wallemiomycetes</taxon>
        <taxon>Wallemiales</taxon>
        <taxon>Wallemiaceae</taxon>
        <taxon>Wallemia</taxon>
    </lineage>
</organism>
<evidence type="ECO:0000313" key="4">
    <source>
        <dbReference type="Proteomes" id="UP000005242"/>
    </source>
</evidence>
<dbReference type="GeneID" id="18474827"/>
<dbReference type="PANTHER" id="PTHR24074">
    <property type="entry name" value="CO-CHAPERONE PROTEIN DJLA"/>
    <property type="match status" value="1"/>
</dbReference>
<dbReference type="HOGENOM" id="CLU_1897831_0_0_1"/>
<dbReference type="KEGG" id="wse:WALSEDRAFT_63283"/>
<evidence type="ECO:0000256" key="1">
    <source>
        <dbReference type="SAM" id="MobiDB-lite"/>
    </source>
</evidence>
<reference evidence="3 4" key="1">
    <citation type="journal article" date="2012" name="Fungal Genet. Biol.">
        <title>The genome of the xerotolerant mold Wallemia sebi reveals adaptations to osmotic stress and suggests cryptic sexual reproduction.</title>
        <authorList>
            <person name="Padamsee M."/>
            <person name="Kumar T.K.A."/>
            <person name="Riley R."/>
            <person name="Binder M."/>
            <person name="Boyd A."/>
            <person name="Calvo A.M."/>
            <person name="Furukawa K."/>
            <person name="Hesse C."/>
            <person name="Hohmann S."/>
            <person name="James T.Y."/>
            <person name="LaButti K."/>
            <person name="Lapidus A."/>
            <person name="Lindquist E."/>
            <person name="Lucas S."/>
            <person name="Miller K."/>
            <person name="Shantappa S."/>
            <person name="Grigoriev I.V."/>
            <person name="Hibbett D.S."/>
            <person name="McLaughlin D.J."/>
            <person name="Spatafora J.W."/>
            <person name="Aime M.C."/>
        </authorList>
    </citation>
    <scope>NUCLEOTIDE SEQUENCE [LARGE SCALE GENOMIC DNA]</scope>
    <source>
        <strain evidence="4">ATCC MYA-4683 / CBS 633.66</strain>
    </source>
</reference>
<evidence type="ECO:0000313" key="3">
    <source>
        <dbReference type="EMBL" id="EIM22650.1"/>
    </source>
</evidence>
<protein>
    <submittedName>
        <fullName evidence="3">DnaJ-domain-containing protein</fullName>
    </submittedName>
</protein>
<dbReference type="EMBL" id="JH668227">
    <property type="protein sequence ID" value="EIM22650.1"/>
    <property type="molecule type" value="Genomic_DNA"/>
</dbReference>
<dbReference type="OrthoDB" id="10250354at2759"/>
<gene>
    <name evidence="3" type="ORF">WALSEDRAFT_63283</name>
</gene>
<evidence type="ECO:0000259" key="2">
    <source>
        <dbReference type="PROSITE" id="PS50076"/>
    </source>
</evidence>
<feature type="region of interest" description="Disordered" evidence="1">
    <location>
        <begin position="114"/>
        <end position="144"/>
    </location>
</feature>
<dbReference type="RefSeq" id="XP_006957315.1">
    <property type="nucleotide sequence ID" value="XM_006957253.1"/>
</dbReference>
<dbReference type="InterPro" id="IPR001623">
    <property type="entry name" value="DnaJ_domain"/>
</dbReference>
<name>I4YFA8_WALMC</name>
<dbReference type="InterPro" id="IPR050817">
    <property type="entry name" value="DjlA_DnaK_co-chaperone"/>
</dbReference>
<dbReference type="InterPro" id="IPR036869">
    <property type="entry name" value="J_dom_sf"/>
</dbReference>
<dbReference type="PROSITE" id="PS50076">
    <property type="entry name" value="DNAJ_2"/>
    <property type="match status" value="1"/>
</dbReference>
<sequence length="144" mass="16138">MDDGTLPTEKKFITIQISVREAKAILGVEGTPTVAGITSQYKKLALRYHPDKNPAEKQQEAAERFKQLVQAVQVLSDSLSSSSDTVDSPSFDFTTVFKDTPFFNAYMQDFTYTPPLQPSCPGPSQKAFRWYDPPKPQGHRNRHG</sequence>
<dbReference type="CDD" id="cd06257">
    <property type="entry name" value="DnaJ"/>
    <property type="match status" value="1"/>
</dbReference>
<dbReference type="OMA" id="ASAFRWY"/>
<dbReference type="Gene3D" id="1.10.287.110">
    <property type="entry name" value="DnaJ domain"/>
    <property type="match status" value="1"/>
</dbReference>
<dbReference type="Pfam" id="PF00226">
    <property type="entry name" value="DnaJ"/>
    <property type="match status" value="1"/>
</dbReference>
<accession>I4YFA8</accession>
<dbReference type="SUPFAM" id="SSF46565">
    <property type="entry name" value="Chaperone J-domain"/>
    <property type="match status" value="1"/>
</dbReference>
<dbReference type="InParanoid" id="I4YFA8"/>
<proteinExistence type="predicted"/>
<dbReference type="Proteomes" id="UP000005242">
    <property type="component" value="Unassembled WGS sequence"/>
</dbReference>
<feature type="domain" description="J" evidence="2">
    <location>
        <begin position="21"/>
        <end position="80"/>
    </location>
</feature>